<dbReference type="GO" id="GO:0016301">
    <property type="term" value="F:kinase activity"/>
    <property type="evidence" value="ECO:0007669"/>
    <property type="project" value="UniProtKB-KW"/>
</dbReference>
<evidence type="ECO:0000313" key="11">
    <source>
        <dbReference type="Proteomes" id="UP000248817"/>
    </source>
</evidence>
<gene>
    <name evidence="10" type="ORF">BP00DRAFT_62049</name>
</gene>
<proteinExistence type="inferred from homology"/>
<evidence type="ECO:0000256" key="4">
    <source>
        <dbReference type="ARBA" id="ARBA00022679"/>
    </source>
</evidence>
<dbReference type="Gene3D" id="3.40.50.300">
    <property type="entry name" value="P-loop containing nucleotide triphosphate hydrolases"/>
    <property type="match status" value="1"/>
</dbReference>
<keyword evidence="7" id="KW-0067">ATP-binding</keyword>
<keyword evidence="6" id="KW-0418">Kinase</keyword>
<dbReference type="AlphaFoldDB" id="A0A2V5HXW7"/>
<keyword evidence="8" id="KW-0539">Nucleus</keyword>
<dbReference type="InterPro" id="IPR027417">
    <property type="entry name" value="P-loop_NTPase"/>
</dbReference>
<keyword evidence="10" id="KW-0378">Hydrolase</keyword>
<dbReference type="GO" id="GO:0005524">
    <property type="term" value="F:ATP binding"/>
    <property type="evidence" value="ECO:0007669"/>
    <property type="project" value="UniProtKB-KW"/>
</dbReference>
<reference evidence="10 11" key="1">
    <citation type="submission" date="2018-02" db="EMBL/GenBank/DDBJ databases">
        <title>The genomes of Aspergillus section Nigri reveals drivers in fungal speciation.</title>
        <authorList>
            <consortium name="DOE Joint Genome Institute"/>
            <person name="Vesth T.C."/>
            <person name="Nybo J."/>
            <person name="Theobald S."/>
            <person name="Brandl J."/>
            <person name="Frisvad J.C."/>
            <person name="Nielsen K.F."/>
            <person name="Lyhne E.K."/>
            <person name="Kogle M.E."/>
            <person name="Kuo A."/>
            <person name="Riley R."/>
            <person name="Clum A."/>
            <person name="Nolan M."/>
            <person name="Lipzen A."/>
            <person name="Salamov A."/>
            <person name="Henrissat B."/>
            <person name="Wiebenga A."/>
            <person name="De vries R.P."/>
            <person name="Grigoriev I.V."/>
            <person name="Mortensen U.H."/>
            <person name="Andersen M.R."/>
            <person name="Baker S.E."/>
        </authorList>
    </citation>
    <scope>NUCLEOTIDE SEQUENCE [LARGE SCALE GENOMIC DNA]</scope>
    <source>
        <strain evidence="10 11">CBS 114.80</strain>
    </source>
</reference>
<dbReference type="Proteomes" id="UP000248817">
    <property type="component" value="Unassembled WGS sequence"/>
</dbReference>
<evidence type="ECO:0000256" key="5">
    <source>
        <dbReference type="ARBA" id="ARBA00022741"/>
    </source>
</evidence>
<dbReference type="GO" id="GO:0016787">
    <property type="term" value="F:hydrolase activity"/>
    <property type="evidence" value="ECO:0007669"/>
    <property type="project" value="UniProtKB-KW"/>
</dbReference>
<keyword evidence="3" id="KW-0963">Cytoplasm</keyword>
<organism evidence="10 11">
    <name type="scientific">Aspergillus indologenus CBS 114.80</name>
    <dbReference type="NCBI Taxonomy" id="1450541"/>
    <lineage>
        <taxon>Eukaryota</taxon>
        <taxon>Fungi</taxon>
        <taxon>Dikarya</taxon>
        <taxon>Ascomycota</taxon>
        <taxon>Pezizomycotina</taxon>
        <taxon>Eurotiomycetes</taxon>
        <taxon>Eurotiomycetidae</taxon>
        <taxon>Eurotiales</taxon>
        <taxon>Aspergillaceae</taxon>
        <taxon>Aspergillus</taxon>
        <taxon>Aspergillus subgen. Circumdati</taxon>
    </lineage>
</organism>
<comment type="subcellular location">
    <subcellularLocation>
        <location evidence="2">Cytoplasm</location>
    </subcellularLocation>
    <subcellularLocation>
        <location evidence="1">Nucleus</location>
    </subcellularLocation>
</comment>
<dbReference type="PANTHER" id="PTHR10285">
    <property type="entry name" value="URIDINE KINASE"/>
    <property type="match status" value="1"/>
</dbReference>
<sequence length="328" mass="37344">MIPEQTIDRLLAHVRPHIQRHVVDQQASSSSQRKPFILALTGLQGSGKTTWTSAIVQSLNEKHHFRTINVSLDDFYLPHEGLVHLRQTNPANALLKMRGQPGTHDTALVREFFDSLTVTPETSPREVCIPEFDKSRFHGEGDRVPRDEWRRVPVSLESPVDVLVLEGWCVGFQPLSEQAIEAKWTAAKAHPPASGADSESEFPTQTLQNHELASYFTINASLRNYCDMFMGPQHLDFLVHLDTDDLANVYRWRMQQEHALRRVKNQGMTDEEVVAFVKGYMPAYELYLDEVREGIFRGLSEEEERARKGQARVVLGQDRTVLDIVGYS</sequence>
<evidence type="ECO:0000256" key="6">
    <source>
        <dbReference type="ARBA" id="ARBA00022777"/>
    </source>
</evidence>
<keyword evidence="4" id="KW-0808">Transferase</keyword>
<accession>A0A2V5HXW7</accession>
<evidence type="ECO:0000256" key="9">
    <source>
        <dbReference type="ARBA" id="ARBA00061312"/>
    </source>
</evidence>
<dbReference type="SUPFAM" id="SSF52540">
    <property type="entry name" value="P-loop containing nucleoside triphosphate hydrolases"/>
    <property type="match status" value="1"/>
</dbReference>
<evidence type="ECO:0000256" key="3">
    <source>
        <dbReference type="ARBA" id="ARBA00022490"/>
    </source>
</evidence>
<evidence type="ECO:0000256" key="1">
    <source>
        <dbReference type="ARBA" id="ARBA00004123"/>
    </source>
</evidence>
<dbReference type="FunFam" id="3.40.50.300:FF:001691">
    <property type="entry name" value="Probable ATP-dependent kinase TDA10"/>
    <property type="match status" value="1"/>
</dbReference>
<dbReference type="EMBL" id="KZ825596">
    <property type="protein sequence ID" value="PYI26463.1"/>
    <property type="molecule type" value="Genomic_DNA"/>
</dbReference>
<dbReference type="GO" id="GO:0005737">
    <property type="term" value="C:cytoplasm"/>
    <property type="evidence" value="ECO:0007669"/>
    <property type="project" value="UniProtKB-SubCell"/>
</dbReference>
<name>A0A2V5HXW7_9EURO</name>
<keyword evidence="11" id="KW-1185">Reference proteome</keyword>
<evidence type="ECO:0000256" key="2">
    <source>
        <dbReference type="ARBA" id="ARBA00004496"/>
    </source>
</evidence>
<keyword evidence="5" id="KW-0547">Nucleotide-binding</keyword>
<protein>
    <submittedName>
        <fullName evidence="10">P-loop containing nucleoside triphosphate hydrolase protein</fullName>
    </submittedName>
</protein>
<evidence type="ECO:0000313" key="10">
    <source>
        <dbReference type="EMBL" id="PYI26463.1"/>
    </source>
</evidence>
<evidence type="ECO:0000256" key="8">
    <source>
        <dbReference type="ARBA" id="ARBA00023242"/>
    </source>
</evidence>
<evidence type="ECO:0000256" key="7">
    <source>
        <dbReference type="ARBA" id="ARBA00022840"/>
    </source>
</evidence>
<comment type="similarity">
    <text evidence="9">Belongs to the GLYK kinase family.</text>
</comment>
<dbReference type="GO" id="GO:0005634">
    <property type="term" value="C:nucleus"/>
    <property type="evidence" value="ECO:0007669"/>
    <property type="project" value="UniProtKB-SubCell"/>
</dbReference>